<comment type="caution">
    <text evidence="1">The sequence shown here is derived from an EMBL/GenBank/DDBJ whole genome shotgun (WGS) entry which is preliminary data.</text>
</comment>
<evidence type="ECO:0000313" key="2">
    <source>
        <dbReference type="Proteomes" id="UP000777482"/>
    </source>
</evidence>
<reference evidence="1 2" key="1">
    <citation type="submission" date="2020-11" db="EMBL/GenBank/DDBJ databases">
        <title>Kefir isolates.</title>
        <authorList>
            <person name="Marcisauskas S."/>
            <person name="Kim Y."/>
            <person name="Blasche S."/>
        </authorList>
    </citation>
    <scope>NUCLEOTIDE SEQUENCE [LARGE SCALE GENOMIC DNA]</scope>
    <source>
        <strain evidence="1 2">KR</strain>
    </source>
</reference>
<evidence type="ECO:0000313" key="1">
    <source>
        <dbReference type="EMBL" id="KAG0658232.1"/>
    </source>
</evidence>
<accession>A0A9P6VX22</accession>
<dbReference type="OrthoDB" id="10490308at2759"/>
<protein>
    <recommendedName>
        <fullName evidence="3">F-box domain-containing protein</fullName>
    </recommendedName>
</protein>
<dbReference type="AlphaFoldDB" id="A0A9P6VX22"/>
<proteinExistence type="predicted"/>
<dbReference type="Proteomes" id="UP000777482">
    <property type="component" value="Unassembled WGS sequence"/>
</dbReference>
<dbReference type="EMBL" id="PUHQ01000069">
    <property type="protein sequence ID" value="KAG0658232.1"/>
    <property type="molecule type" value="Genomic_DNA"/>
</dbReference>
<sequence length="434" mass="48338">MQNAYRTGPTLETIPTELKLEIASHLDPDVPLDSRWSEMAQHEAQSRRPVLRSLSLVSRSWAAALAELRWQTLHLRLADTERLLELARDFMPRYGAKIKKLVLVWWTIDDLSDLCYRSDTPSNSQLEALEASERFTGLRAVSDQPLQRVFDARDALIATILQACTKLLHFKVVDRMTTRTLEFKKGSKITISSSRTKNALQELGSRISSVDFSSADLFFGYHSATASRYLDIFANVEHLSVRVDDDKPSALDLQELLRKLPCVKTNVSLELDNISSSAIGTLSGWPCSNLTQLTLSEMPSLQVTELANILKVHPITSLCLRDLSIAGFQLPPSLSAPRPGSIKVKNLSIAGRTDGALLDLFDGAPLKHVELCARRSGRNSARFSSQRIKAFIKKHCASLLTFKADRLFFDAAELSAINRALEQEGVPVRVITVK</sequence>
<evidence type="ECO:0008006" key="3">
    <source>
        <dbReference type="Google" id="ProtNLM"/>
    </source>
</evidence>
<keyword evidence="2" id="KW-1185">Reference proteome</keyword>
<gene>
    <name evidence="1" type="ORF">C6P46_005891</name>
</gene>
<name>A0A9P6VX22_RHOMI</name>
<organism evidence="1 2">
    <name type="scientific">Rhodotorula mucilaginosa</name>
    <name type="common">Yeast</name>
    <name type="synonym">Rhodotorula rubra</name>
    <dbReference type="NCBI Taxonomy" id="5537"/>
    <lineage>
        <taxon>Eukaryota</taxon>
        <taxon>Fungi</taxon>
        <taxon>Dikarya</taxon>
        <taxon>Basidiomycota</taxon>
        <taxon>Pucciniomycotina</taxon>
        <taxon>Microbotryomycetes</taxon>
        <taxon>Sporidiobolales</taxon>
        <taxon>Sporidiobolaceae</taxon>
        <taxon>Rhodotorula</taxon>
    </lineage>
</organism>